<keyword evidence="3" id="KW-1185">Reference proteome</keyword>
<evidence type="ECO:0000313" key="2">
    <source>
        <dbReference type="EMBL" id="KAH7963830.1"/>
    </source>
</evidence>
<feature type="region of interest" description="Disordered" evidence="1">
    <location>
        <begin position="1"/>
        <end position="84"/>
    </location>
</feature>
<evidence type="ECO:0000313" key="3">
    <source>
        <dbReference type="Proteomes" id="UP000821837"/>
    </source>
</evidence>
<organism evidence="2 3">
    <name type="scientific">Rhipicephalus sanguineus</name>
    <name type="common">Brown dog tick</name>
    <name type="synonym">Ixodes sanguineus</name>
    <dbReference type="NCBI Taxonomy" id="34632"/>
    <lineage>
        <taxon>Eukaryota</taxon>
        <taxon>Metazoa</taxon>
        <taxon>Ecdysozoa</taxon>
        <taxon>Arthropoda</taxon>
        <taxon>Chelicerata</taxon>
        <taxon>Arachnida</taxon>
        <taxon>Acari</taxon>
        <taxon>Parasitiformes</taxon>
        <taxon>Ixodida</taxon>
        <taxon>Ixodoidea</taxon>
        <taxon>Ixodidae</taxon>
        <taxon>Rhipicephalinae</taxon>
        <taxon>Rhipicephalus</taxon>
        <taxon>Rhipicephalus</taxon>
    </lineage>
</organism>
<name>A0A9D4Q3G6_RHISA</name>
<accession>A0A9D4Q3G6</accession>
<gene>
    <name evidence="2" type="ORF">HPB52_023444</name>
</gene>
<sequence length="84" mass="9522">MSSPEKHADVDTQQADEVVSAKEKRADDNKKAKYLQKQTSVEVSEDDDVKMNVEKTCHDEKKNGESSYNSMRKPLVTTARVTMM</sequence>
<dbReference type="Proteomes" id="UP000821837">
    <property type="component" value="Chromosome 3"/>
</dbReference>
<feature type="compositionally biased region" description="Basic and acidic residues" evidence="1">
    <location>
        <begin position="19"/>
        <end position="31"/>
    </location>
</feature>
<feature type="compositionally biased region" description="Basic and acidic residues" evidence="1">
    <location>
        <begin position="1"/>
        <end position="10"/>
    </location>
</feature>
<dbReference type="AlphaFoldDB" id="A0A9D4Q3G6"/>
<proteinExistence type="predicted"/>
<reference evidence="2" key="1">
    <citation type="journal article" date="2020" name="Cell">
        <title>Large-Scale Comparative Analyses of Tick Genomes Elucidate Their Genetic Diversity and Vector Capacities.</title>
        <authorList>
            <consortium name="Tick Genome and Microbiome Consortium (TIGMIC)"/>
            <person name="Jia N."/>
            <person name="Wang J."/>
            <person name="Shi W."/>
            <person name="Du L."/>
            <person name="Sun Y."/>
            <person name="Zhan W."/>
            <person name="Jiang J.F."/>
            <person name="Wang Q."/>
            <person name="Zhang B."/>
            <person name="Ji P."/>
            <person name="Bell-Sakyi L."/>
            <person name="Cui X.M."/>
            <person name="Yuan T.T."/>
            <person name="Jiang B.G."/>
            <person name="Yang W.F."/>
            <person name="Lam T.T."/>
            <person name="Chang Q.C."/>
            <person name="Ding S.J."/>
            <person name="Wang X.J."/>
            <person name="Zhu J.G."/>
            <person name="Ruan X.D."/>
            <person name="Zhao L."/>
            <person name="Wei J.T."/>
            <person name="Ye R.Z."/>
            <person name="Que T.C."/>
            <person name="Du C.H."/>
            <person name="Zhou Y.H."/>
            <person name="Cheng J.X."/>
            <person name="Dai P.F."/>
            <person name="Guo W.B."/>
            <person name="Han X.H."/>
            <person name="Huang E.J."/>
            <person name="Li L.F."/>
            <person name="Wei W."/>
            <person name="Gao Y.C."/>
            <person name="Liu J.Z."/>
            <person name="Shao H.Z."/>
            <person name="Wang X."/>
            <person name="Wang C.C."/>
            <person name="Yang T.C."/>
            <person name="Huo Q.B."/>
            <person name="Li W."/>
            <person name="Chen H.Y."/>
            <person name="Chen S.E."/>
            <person name="Zhou L.G."/>
            <person name="Ni X.B."/>
            <person name="Tian J.H."/>
            <person name="Sheng Y."/>
            <person name="Liu T."/>
            <person name="Pan Y.S."/>
            <person name="Xia L.Y."/>
            <person name="Li J."/>
            <person name="Zhao F."/>
            <person name="Cao W.C."/>
        </authorList>
    </citation>
    <scope>NUCLEOTIDE SEQUENCE</scope>
    <source>
        <strain evidence="2">Rsan-2018</strain>
    </source>
</reference>
<comment type="caution">
    <text evidence="2">The sequence shown here is derived from an EMBL/GenBank/DDBJ whole genome shotgun (WGS) entry which is preliminary data.</text>
</comment>
<protein>
    <submittedName>
        <fullName evidence="2">Uncharacterized protein</fullName>
    </submittedName>
</protein>
<reference evidence="2" key="2">
    <citation type="submission" date="2021-09" db="EMBL/GenBank/DDBJ databases">
        <authorList>
            <person name="Jia N."/>
            <person name="Wang J."/>
            <person name="Shi W."/>
            <person name="Du L."/>
            <person name="Sun Y."/>
            <person name="Zhan W."/>
            <person name="Jiang J."/>
            <person name="Wang Q."/>
            <person name="Zhang B."/>
            <person name="Ji P."/>
            <person name="Sakyi L.B."/>
            <person name="Cui X."/>
            <person name="Yuan T."/>
            <person name="Jiang B."/>
            <person name="Yang W."/>
            <person name="Lam T.T.-Y."/>
            <person name="Chang Q."/>
            <person name="Ding S."/>
            <person name="Wang X."/>
            <person name="Zhu J."/>
            <person name="Ruan X."/>
            <person name="Zhao L."/>
            <person name="Wei J."/>
            <person name="Que T."/>
            <person name="Du C."/>
            <person name="Cheng J."/>
            <person name="Dai P."/>
            <person name="Han X."/>
            <person name="Huang E."/>
            <person name="Gao Y."/>
            <person name="Liu J."/>
            <person name="Shao H."/>
            <person name="Ye R."/>
            <person name="Li L."/>
            <person name="Wei W."/>
            <person name="Wang X."/>
            <person name="Wang C."/>
            <person name="Huo Q."/>
            <person name="Li W."/>
            <person name="Guo W."/>
            <person name="Chen H."/>
            <person name="Chen S."/>
            <person name="Zhou L."/>
            <person name="Zhou L."/>
            <person name="Ni X."/>
            <person name="Tian J."/>
            <person name="Zhou Y."/>
            <person name="Sheng Y."/>
            <person name="Liu T."/>
            <person name="Pan Y."/>
            <person name="Xia L."/>
            <person name="Li J."/>
            <person name="Zhao F."/>
            <person name="Cao W."/>
        </authorList>
    </citation>
    <scope>NUCLEOTIDE SEQUENCE</scope>
    <source>
        <strain evidence="2">Rsan-2018</strain>
        <tissue evidence="2">Larvae</tissue>
    </source>
</reference>
<dbReference type="EMBL" id="JABSTV010001249">
    <property type="protein sequence ID" value="KAH7963830.1"/>
    <property type="molecule type" value="Genomic_DNA"/>
</dbReference>
<evidence type="ECO:0000256" key="1">
    <source>
        <dbReference type="SAM" id="MobiDB-lite"/>
    </source>
</evidence>
<feature type="compositionally biased region" description="Basic and acidic residues" evidence="1">
    <location>
        <begin position="49"/>
        <end position="64"/>
    </location>
</feature>